<dbReference type="PANTHER" id="PTHR43133:SF51">
    <property type="entry name" value="RNA POLYMERASE SIGMA FACTOR"/>
    <property type="match status" value="1"/>
</dbReference>
<dbReference type="Proteomes" id="UP000600139">
    <property type="component" value="Unassembled WGS sequence"/>
</dbReference>
<name>A0A934R2S0_9BACT</name>
<evidence type="ECO:0000256" key="2">
    <source>
        <dbReference type="ARBA" id="ARBA00023082"/>
    </source>
</evidence>
<comment type="caution">
    <text evidence="4">The sequence shown here is derived from an EMBL/GenBank/DDBJ whole genome shotgun (WGS) entry which is preliminary data.</text>
</comment>
<keyword evidence="2" id="KW-0731">Sigma factor</keyword>
<gene>
    <name evidence="4" type="ORF">JIN84_07165</name>
</gene>
<dbReference type="InterPro" id="IPR013325">
    <property type="entry name" value="RNA_pol_sigma_r2"/>
</dbReference>
<dbReference type="AlphaFoldDB" id="A0A934R2S0"/>
<dbReference type="EMBL" id="JAENIK010000008">
    <property type="protein sequence ID" value="MBK1815387.1"/>
    <property type="molecule type" value="Genomic_DNA"/>
</dbReference>
<dbReference type="GO" id="GO:0016987">
    <property type="term" value="F:sigma factor activity"/>
    <property type="evidence" value="ECO:0007669"/>
    <property type="project" value="UniProtKB-KW"/>
</dbReference>
<evidence type="ECO:0000313" key="5">
    <source>
        <dbReference type="Proteomes" id="UP000600139"/>
    </source>
</evidence>
<proteinExistence type="predicted"/>
<dbReference type="RefSeq" id="WP_200350348.1">
    <property type="nucleotide sequence ID" value="NZ_BAABHZ010000012.1"/>
</dbReference>
<sequence length="230" mass="25829">MLVDVCREGAPELRQRALETLCHNYWYPLYAFARRTGNGRQDAEDLTQGFFQYLLERGLFSSASQELGKLRTFLLTAFQRYAGDVRERGLALKRGGGYEILSLDVDEAERNFGEPAEALTPHEIFDHQWAMTVLLGALGTLREEEDGAGRGTQFAILEPFLNPRSEAGGNYADAADALGMSGEAARKVVSRLRGKFRDILRRQIGDTLRFPTDEQVDAELTALKRALRRL</sequence>
<dbReference type="Gene3D" id="1.10.1740.10">
    <property type="match status" value="1"/>
</dbReference>
<evidence type="ECO:0000256" key="3">
    <source>
        <dbReference type="ARBA" id="ARBA00023163"/>
    </source>
</evidence>
<keyword evidence="5" id="KW-1185">Reference proteome</keyword>
<keyword evidence="1" id="KW-0805">Transcription regulation</keyword>
<evidence type="ECO:0000313" key="4">
    <source>
        <dbReference type="EMBL" id="MBK1815387.1"/>
    </source>
</evidence>
<evidence type="ECO:0000256" key="1">
    <source>
        <dbReference type="ARBA" id="ARBA00023015"/>
    </source>
</evidence>
<organism evidence="4 5">
    <name type="scientific">Luteolibacter yonseiensis</name>
    <dbReference type="NCBI Taxonomy" id="1144680"/>
    <lineage>
        <taxon>Bacteria</taxon>
        <taxon>Pseudomonadati</taxon>
        <taxon>Verrucomicrobiota</taxon>
        <taxon>Verrucomicrobiia</taxon>
        <taxon>Verrucomicrobiales</taxon>
        <taxon>Verrucomicrobiaceae</taxon>
        <taxon>Luteolibacter</taxon>
    </lineage>
</organism>
<dbReference type="SUPFAM" id="SSF88946">
    <property type="entry name" value="Sigma2 domain of RNA polymerase sigma factors"/>
    <property type="match status" value="1"/>
</dbReference>
<keyword evidence="3" id="KW-0804">Transcription</keyword>
<dbReference type="GO" id="GO:0006352">
    <property type="term" value="P:DNA-templated transcription initiation"/>
    <property type="evidence" value="ECO:0007669"/>
    <property type="project" value="InterPro"/>
</dbReference>
<protein>
    <submittedName>
        <fullName evidence="4">Sigma-70 family RNA polymerase sigma factor</fullName>
    </submittedName>
</protein>
<accession>A0A934R2S0</accession>
<dbReference type="PANTHER" id="PTHR43133">
    <property type="entry name" value="RNA POLYMERASE ECF-TYPE SIGMA FACTO"/>
    <property type="match status" value="1"/>
</dbReference>
<dbReference type="InterPro" id="IPR039425">
    <property type="entry name" value="RNA_pol_sigma-70-like"/>
</dbReference>
<reference evidence="4" key="1">
    <citation type="submission" date="2021-01" db="EMBL/GenBank/DDBJ databases">
        <title>Modified the classification status of verrucomicrobia.</title>
        <authorList>
            <person name="Feng X."/>
        </authorList>
    </citation>
    <scope>NUCLEOTIDE SEQUENCE</scope>
    <source>
        <strain evidence="4">JCM 18052</strain>
    </source>
</reference>